<organism evidence="1 2">
    <name type="scientific">Arthrobotrys flagrans</name>
    <name type="common">Nematode-trapping fungus</name>
    <name type="synonym">Trichothecium flagrans</name>
    <dbReference type="NCBI Taxonomy" id="97331"/>
    <lineage>
        <taxon>Eukaryota</taxon>
        <taxon>Fungi</taxon>
        <taxon>Dikarya</taxon>
        <taxon>Ascomycota</taxon>
        <taxon>Pezizomycotina</taxon>
        <taxon>Orbiliomycetes</taxon>
        <taxon>Orbiliales</taxon>
        <taxon>Orbiliaceae</taxon>
        <taxon>Arthrobotrys</taxon>
    </lineage>
</organism>
<gene>
    <name evidence="1" type="ORF">DFL_007622</name>
</gene>
<protein>
    <submittedName>
        <fullName evidence="1">Uncharacterized protein</fullName>
    </submittedName>
</protein>
<dbReference type="AlphaFoldDB" id="A0A436ZWV7"/>
<reference evidence="1 2" key="1">
    <citation type="submission" date="2019-01" db="EMBL/GenBank/DDBJ databases">
        <title>Intercellular communication is required for trap formation in the nematode-trapping fungus Duddingtonia flagrans.</title>
        <authorList>
            <person name="Youssar L."/>
            <person name="Wernet V."/>
            <person name="Hensel N."/>
            <person name="Hildebrandt H.-G."/>
            <person name="Fischer R."/>
        </authorList>
    </citation>
    <scope>NUCLEOTIDE SEQUENCE [LARGE SCALE GENOMIC DNA]</scope>
    <source>
        <strain evidence="1 2">CBS H-5679</strain>
    </source>
</reference>
<dbReference type="VEuPathDB" id="FungiDB:DFL_007622"/>
<comment type="caution">
    <text evidence="1">The sequence shown here is derived from an EMBL/GenBank/DDBJ whole genome shotgun (WGS) entry which is preliminary data.</text>
</comment>
<dbReference type="GeneID" id="93589933"/>
<dbReference type="EMBL" id="SAEB01000009">
    <property type="protein sequence ID" value="RVD83226.1"/>
    <property type="molecule type" value="Genomic_DNA"/>
</dbReference>
<accession>A0A436ZWV7</accession>
<dbReference type="Proteomes" id="UP000283090">
    <property type="component" value="Unassembled WGS sequence"/>
</dbReference>
<name>A0A436ZWV7_ARTFL</name>
<sequence>MKIHLRIDRLNTSEVLHPGAKLVGVKCVYIRSRFTLQNPNIPPIKLDERSFPSLRVLWILTANGLIAPRRHRGGFFDLLSMAPTPSHIETAKTRKGHLDKIFGKSSYPNKLEIVETGLKENHEHPEDILLIPKVLPRGYKSIPETEIQDFNRVRKAVTALVPVSLSGEEYSWIKIFELGKDIWGHRSWL</sequence>
<dbReference type="RefSeq" id="XP_067488770.1">
    <property type="nucleotide sequence ID" value="XM_067637233.1"/>
</dbReference>
<evidence type="ECO:0000313" key="2">
    <source>
        <dbReference type="Proteomes" id="UP000283090"/>
    </source>
</evidence>
<keyword evidence="2" id="KW-1185">Reference proteome</keyword>
<dbReference type="OrthoDB" id="5286604at2759"/>
<evidence type="ECO:0000313" key="1">
    <source>
        <dbReference type="EMBL" id="RVD83226.1"/>
    </source>
</evidence>
<proteinExistence type="predicted"/>